<feature type="compositionally biased region" description="Polar residues" evidence="6">
    <location>
        <begin position="834"/>
        <end position="850"/>
    </location>
</feature>
<evidence type="ECO:0000256" key="6">
    <source>
        <dbReference type="SAM" id="MobiDB-lite"/>
    </source>
</evidence>
<comment type="caution">
    <text evidence="8">The sequence shown here is derived from an EMBL/GenBank/DDBJ whole genome shotgun (WGS) entry which is preliminary data.</text>
</comment>
<dbReference type="SMART" id="SM00355">
    <property type="entry name" value="ZnF_C2H2"/>
    <property type="match status" value="14"/>
</dbReference>
<protein>
    <recommendedName>
        <fullName evidence="7">C2H2-type domain-containing protein</fullName>
    </recommendedName>
</protein>
<evidence type="ECO:0000256" key="4">
    <source>
        <dbReference type="ARBA" id="ARBA00022833"/>
    </source>
</evidence>
<dbReference type="EMBL" id="NWSH01001532">
    <property type="protein sequence ID" value="PCG70943.1"/>
    <property type="molecule type" value="Genomic_DNA"/>
</dbReference>
<feature type="compositionally biased region" description="Basic and acidic residues" evidence="6">
    <location>
        <begin position="800"/>
        <end position="813"/>
    </location>
</feature>
<evidence type="ECO:0000259" key="7">
    <source>
        <dbReference type="PROSITE" id="PS50157"/>
    </source>
</evidence>
<gene>
    <name evidence="8" type="ORF">B5V51_2413</name>
</gene>
<evidence type="ECO:0000256" key="3">
    <source>
        <dbReference type="ARBA" id="ARBA00022771"/>
    </source>
</evidence>
<sequence length="1105" mass="128998">MDDDIDIEEHDVLDNPRIKSIFPDLSRVKIEIPDEEDIDETYNHVELDQEAEEQQEMLYQNEYSFETMTEQVEEENEEYEQENEYFYNNQIILGSKPSVDPEVLYQEALESNAIVYLENWEDRLKSSPCYCETCSILFPTVNALDAHKMISHSYLIALDSPMKNTARKSTVPSKFCNHCSKTFPDDTSLIKHLYELLPLNNFPKVKEEKAEPEMVKIKRIPSTSTLGWPKKVKSVTQVFPKILPKKIKIEKEVEVEMKSKSELKYKKDGKFFAASSLVPQSTLFQCNICQIGFVSCFSALQHSRTCEKSAPFEKCTICKRKIRPKDAKIHKLQHNYNDKLKIYTVNKNMYDLIFCKCPKCLSYFDELGFWAHYQHCKREKKTTYCTECDLNIATIRYQSHMGKHRAKKLSKKDLILIEFHDQTLKLPSKVTKSQKQIKNVIKQKSRESKNENEGTENEITLYYCDHCGCCQSILNYKGHEDGMCKAKIAMQKKYCDKCGLCFSYKGYATHVNSHERHSFTLKDVKIVSLTTGKEIDPPMPDLFKCKQCNKHFLYRRNRRLHICKTEKFTTCKICAKKFNLQAYKVHKLFHTADKLIPELLKKYNSIQSTWNIMFLCVTCDLVTMTYDSAVTHAQGHLNYLISDFSTTCNVCEVRIAEKEFSLHENLHSNNGNINRESFKILKYNYEDLFKKEWLAMFDGIPQQDRQQILTKSIYRLYKPPSPCKHCGLKFTNCSLQKHLKLHKIPNNNYEIKVLNPINGEFSMITGKNGPDDDLDLKRSSPRKRKLESLNDSALIKKEKLSPVEKDYKTPERKSLRRKANDTPSTSKDDEISESFDNISDLDISQTGNDDMSTEKAGISQKLKSRILVNGYSNNLYRCIICNQHYMKEPSFDYHAKHHKLTEETENFECDICHLEFSRHTLPRHKYVHHDNMKLKREDFVIFTETPNSKEQEILERIELLKKAKDTPKKQKITENHNDTLNISDDICQTDNDIDIVKTDISKTVYYKCCDCNVCFLNHDECLNHTKSHEILDPKMYIECKICNFQFLIDSLKEHMVLHHSTDFKIENLTIHEFKATDSDPKIDIYQAIDKVQSRQVSTTTDVGIV</sequence>
<feature type="region of interest" description="Disordered" evidence="6">
    <location>
        <begin position="800"/>
        <end position="856"/>
    </location>
</feature>
<keyword evidence="2" id="KW-0677">Repeat</keyword>
<evidence type="ECO:0000256" key="1">
    <source>
        <dbReference type="ARBA" id="ARBA00022723"/>
    </source>
</evidence>
<name>A0A2A4JHM8_HELVI</name>
<feature type="region of interest" description="Disordered" evidence="6">
    <location>
        <begin position="765"/>
        <end position="788"/>
    </location>
</feature>
<dbReference type="GO" id="GO:0005634">
    <property type="term" value="C:nucleus"/>
    <property type="evidence" value="ECO:0007669"/>
    <property type="project" value="TreeGrafter"/>
</dbReference>
<feature type="domain" description="C2H2-type" evidence="7">
    <location>
        <begin position="1006"/>
        <end position="1033"/>
    </location>
</feature>
<keyword evidence="3 5" id="KW-0863">Zinc-finger</keyword>
<evidence type="ECO:0000256" key="5">
    <source>
        <dbReference type="PROSITE-ProRule" id="PRU00042"/>
    </source>
</evidence>
<dbReference type="InterPro" id="IPR013087">
    <property type="entry name" value="Znf_C2H2_type"/>
</dbReference>
<dbReference type="PROSITE" id="PS00028">
    <property type="entry name" value="ZINC_FINGER_C2H2_1"/>
    <property type="match status" value="3"/>
</dbReference>
<reference evidence="8" key="1">
    <citation type="submission" date="2017-09" db="EMBL/GenBank/DDBJ databases">
        <title>Contemporary evolution of a Lepidopteran species, Heliothis virescens, in response to modern agricultural practices.</title>
        <authorList>
            <person name="Fritz M.L."/>
            <person name="Deyonke A.M."/>
            <person name="Papanicolaou A."/>
            <person name="Micinski S."/>
            <person name="Westbrook J."/>
            <person name="Gould F."/>
        </authorList>
    </citation>
    <scope>NUCLEOTIDE SEQUENCE [LARGE SCALE GENOMIC DNA]</scope>
    <source>
        <strain evidence="8">HvINT-</strain>
        <tissue evidence="8">Whole body</tissue>
    </source>
</reference>
<dbReference type="GO" id="GO:0000977">
    <property type="term" value="F:RNA polymerase II transcription regulatory region sequence-specific DNA binding"/>
    <property type="evidence" value="ECO:0007669"/>
    <property type="project" value="TreeGrafter"/>
</dbReference>
<dbReference type="GO" id="GO:0008270">
    <property type="term" value="F:zinc ion binding"/>
    <property type="evidence" value="ECO:0007669"/>
    <property type="project" value="UniProtKB-KW"/>
</dbReference>
<dbReference type="PANTHER" id="PTHR24409">
    <property type="entry name" value="ZINC FINGER PROTEIN 142"/>
    <property type="match status" value="1"/>
</dbReference>
<dbReference type="PROSITE" id="PS50157">
    <property type="entry name" value="ZINC_FINGER_C2H2_2"/>
    <property type="match status" value="1"/>
</dbReference>
<proteinExistence type="predicted"/>
<keyword evidence="4" id="KW-0862">Zinc</keyword>
<organism evidence="8">
    <name type="scientific">Heliothis virescens</name>
    <name type="common">Tobacco budworm moth</name>
    <dbReference type="NCBI Taxonomy" id="7102"/>
    <lineage>
        <taxon>Eukaryota</taxon>
        <taxon>Metazoa</taxon>
        <taxon>Ecdysozoa</taxon>
        <taxon>Arthropoda</taxon>
        <taxon>Hexapoda</taxon>
        <taxon>Insecta</taxon>
        <taxon>Pterygota</taxon>
        <taxon>Neoptera</taxon>
        <taxon>Endopterygota</taxon>
        <taxon>Lepidoptera</taxon>
        <taxon>Glossata</taxon>
        <taxon>Ditrysia</taxon>
        <taxon>Noctuoidea</taxon>
        <taxon>Noctuidae</taxon>
        <taxon>Heliothinae</taxon>
        <taxon>Heliothis</taxon>
    </lineage>
</organism>
<accession>A0A2A4JHM8</accession>
<dbReference type="PANTHER" id="PTHR24409:SF295">
    <property type="entry name" value="AZ2-RELATED"/>
    <property type="match status" value="1"/>
</dbReference>
<evidence type="ECO:0000313" key="8">
    <source>
        <dbReference type="EMBL" id="PCG70943.1"/>
    </source>
</evidence>
<keyword evidence="1" id="KW-0479">Metal-binding</keyword>
<dbReference type="GO" id="GO:0000981">
    <property type="term" value="F:DNA-binding transcription factor activity, RNA polymerase II-specific"/>
    <property type="evidence" value="ECO:0007669"/>
    <property type="project" value="TreeGrafter"/>
</dbReference>
<dbReference type="AlphaFoldDB" id="A0A2A4JHM8"/>
<evidence type="ECO:0000256" key="2">
    <source>
        <dbReference type="ARBA" id="ARBA00022737"/>
    </source>
</evidence>